<dbReference type="Pfam" id="PF12833">
    <property type="entry name" value="HTH_18"/>
    <property type="match status" value="1"/>
</dbReference>
<feature type="domain" description="HTH araC/xylS-type" evidence="3">
    <location>
        <begin position="235"/>
        <end position="333"/>
    </location>
</feature>
<dbReference type="InterPro" id="IPR029062">
    <property type="entry name" value="Class_I_gatase-like"/>
</dbReference>
<keyword evidence="2" id="KW-0804">Transcription</keyword>
<keyword evidence="5" id="KW-1185">Reference proteome</keyword>
<dbReference type="PANTHER" id="PTHR43130:SF3">
    <property type="entry name" value="HTH-TYPE TRANSCRIPTIONAL REGULATOR RV1931C"/>
    <property type="match status" value="1"/>
</dbReference>
<protein>
    <submittedName>
        <fullName evidence="4">AraC family transcriptional regulator</fullName>
    </submittedName>
</protein>
<evidence type="ECO:0000313" key="4">
    <source>
        <dbReference type="EMBL" id="ANN80783.1"/>
    </source>
</evidence>
<dbReference type="PANTHER" id="PTHR43130">
    <property type="entry name" value="ARAC-FAMILY TRANSCRIPTIONAL REGULATOR"/>
    <property type="match status" value="1"/>
</dbReference>
<dbReference type="Gene3D" id="1.10.10.60">
    <property type="entry name" value="Homeodomain-like"/>
    <property type="match status" value="1"/>
</dbReference>
<dbReference type="PROSITE" id="PS01124">
    <property type="entry name" value="HTH_ARAC_FAMILY_2"/>
    <property type="match status" value="1"/>
</dbReference>
<dbReference type="InterPro" id="IPR052158">
    <property type="entry name" value="INH-QAR"/>
</dbReference>
<name>A0A193GMF8_9BORD</name>
<sequence>MDWETRLEDSVCETGRPDLAVGFVLLPNFTLMALSCFVEVLRHAADKGDRSGQLLCSWTIMTHDAAPVRSSCGIQITPTCGLLGPRNFDYIVVVGGQLPDGLEYDGRILSYVKRAEREGVALVGACTGSFVLAKAGLLDGVRTSIHWYHYEDFLGNFPAALPVTDEIFTLDRRIITCAGGASTGDLAMYLVDRHCGAERALKCMRQLVLGQLRPPAHPQFHSVSRGAVPSDPRLRKAIFLMERHLHTPLSLEALAKRVNVSPRQLARLFKCQYAETVTQHYRSLRLTYARYLLENTGHTLEQIAQECGFTDASHMNRLFRAKFSLLPSQCRGSGPGDT</sequence>
<gene>
    <name evidence="4" type="ORF">BAU07_25295</name>
</gene>
<dbReference type="Gene3D" id="3.40.50.880">
    <property type="match status" value="1"/>
</dbReference>
<evidence type="ECO:0000259" key="3">
    <source>
        <dbReference type="PROSITE" id="PS01124"/>
    </source>
</evidence>
<dbReference type="SMART" id="SM00342">
    <property type="entry name" value="HTH_ARAC"/>
    <property type="match status" value="1"/>
</dbReference>
<dbReference type="Proteomes" id="UP000091926">
    <property type="component" value="Chromosome"/>
</dbReference>
<evidence type="ECO:0000313" key="5">
    <source>
        <dbReference type="Proteomes" id="UP000091926"/>
    </source>
</evidence>
<proteinExistence type="predicted"/>
<dbReference type="GO" id="GO:0043565">
    <property type="term" value="F:sequence-specific DNA binding"/>
    <property type="evidence" value="ECO:0007669"/>
    <property type="project" value="InterPro"/>
</dbReference>
<dbReference type="GO" id="GO:0003700">
    <property type="term" value="F:DNA-binding transcription factor activity"/>
    <property type="evidence" value="ECO:0007669"/>
    <property type="project" value="InterPro"/>
</dbReference>
<dbReference type="InterPro" id="IPR002818">
    <property type="entry name" value="DJ-1/PfpI"/>
</dbReference>
<dbReference type="InterPro" id="IPR018060">
    <property type="entry name" value="HTH_AraC"/>
</dbReference>
<dbReference type="Pfam" id="PF01965">
    <property type="entry name" value="DJ-1_PfpI"/>
    <property type="match status" value="1"/>
</dbReference>
<organism evidence="4 5">
    <name type="scientific">Bordetella flabilis</name>
    <dbReference type="NCBI Taxonomy" id="463014"/>
    <lineage>
        <taxon>Bacteria</taxon>
        <taxon>Pseudomonadati</taxon>
        <taxon>Pseudomonadota</taxon>
        <taxon>Betaproteobacteria</taxon>
        <taxon>Burkholderiales</taxon>
        <taxon>Alcaligenaceae</taxon>
        <taxon>Bordetella</taxon>
    </lineage>
</organism>
<accession>A0A193GMF8</accession>
<dbReference type="CDD" id="cd03136">
    <property type="entry name" value="GATase1_AraC_ArgR_like"/>
    <property type="match status" value="1"/>
</dbReference>
<dbReference type="KEGG" id="bfz:BAU07_25295"/>
<dbReference type="SUPFAM" id="SSF46689">
    <property type="entry name" value="Homeodomain-like"/>
    <property type="match status" value="2"/>
</dbReference>
<dbReference type="RefSeq" id="WP_066665737.1">
    <property type="nucleotide sequence ID" value="NZ_CBCSCL010000003.1"/>
</dbReference>
<dbReference type="EMBL" id="CP016172">
    <property type="protein sequence ID" value="ANN80783.1"/>
    <property type="molecule type" value="Genomic_DNA"/>
</dbReference>
<dbReference type="STRING" id="463014.BAU07_25295"/>
<evidence type="ECO:0000256" key="2">
    <source>
        <dbReference type="ARBA" id="ARBA00023163"/>
    </source>
</evidence>
<dbReference type="SUPFAM" id="SSF52317">
    <property type="entry name" value="Class I glutamine amidotransferase-like"/>
    <property type="match status" value="1"/>
</dbReference>
<dbReference type="InterPro" id="IPR009057">
    <property type="entry name" value="Homeodomain-like_sf"/>
</dbReference>
<evidence type="ECO:0000256" key="1">
    <source>
        <dbReference type="ARBA" id="ARBA00023015"/>
    </source>
</evidence>
<reference evidence="4 5" key="1">
    <citation type="submission" date="2016-06" db="EMBL/GenBank/DDBJ databases">
        <title>Complete genome sequences of Bordetella bronchialis and Bordetella flabilis.</title>
        <authorList>
            <person name="LiPuma J.J."/>
            <person name="Spilker T."/>
        </authorList>
    </citation>
    <scope>NUCLEOTIDE SEQUENCE [LARGE SCALE GENOMIC DNA]</scope>
    <source>
        <strain evidence="4 5">AU10664</strain>
    </source>
</reference>
<dbReference type="AlphaFoldDB" id="A0A193GMF8"/>
<keyword evidence="1" id="KW-0805">Transcription regulation</keyword>
<dbReference type="OrthoDB" id="9816344at2"/>